<comment type="caution">
    <text evidence="1">The sequence shown here is derived from an EMBL/GenBank/DDBJ whole genome shotgun (WGS) entry which is preliminary data.</text>
</comment>
<protein>
    <submittedName>
        <fullName evidence="1">Uncharacterized protein</fullName>
    </submittedName>
</protein>
<evidence type="ECO:0000313" key="1">
    <source>
        <dbReference type="EMBL" id="MDA5111012.1"/>
    </source>
</evidence>
<reference evidence="1" key="1">
    <citation type="submission" date="2022-12" db="EMBL/GenBank/DDBJ databases">
        <title>Draft genome sequence of the thermophilic strain Brevibacillus thermoruber HT42, isolated from Los Humeros, Puebla, Mexico, with biotechnological potential.</title>
        <authorList>
            <person name="Lara Sanchez J."/>
            <person name="Solis Palacios R."/>
            <person name="Bustos Baena A.S."/>
            <person name="Ruz Baez A.E."/>
            <person name="Espinosa Luna G."/>
            <person name="Oliart Ros R.M."/>
        </authorList>
    </citation>
    <scope>NUCLEOTIDE SEQUENCE</scope>
    <source>
        <strain evidence="1">HT42</strain>
    </source>
</reference>
<accession>A0A9X3TUV9</accession>
<evidence type="ECO:0000313" key="2">
    <source>
        <dbReference type="Proteomes" id="UP001151071"/>
    </source>
</evidence>
<proteinExistence type="predicted"/>
<gene>
    <name evidence="1" type="ORF">O3V59_22000</name>
</gene>
<dbReference type="Proteomes" id="UP001151071">
    <property type="component" value="Unassembled WGS sequence"/>
</dbReference>
<dbReference type="RefSeq" id="WP_231558723.1">
    <property type="nucleotide sequence ID" value="NZ_JAPYYP010000059.1"/>
</dbReference>
<dbReference type="EMBL" id="JAPYYP010000059">
    <property type="protein sequence ID" value="MDA5111012.1"/>
    <property type="molecule type" value="Genomic_DNA"/>
</dbReference>
<name>A0A9X3TUV9_9BACL</name>
<dbReference type="AlphaFoldDB" id="A0A9X3TUV9"/>
<keyword evidence="2" id="KW-1185">Reference proteome</keyword>
<organism evidence="1 2">
    <name type="scientific">Brevibacillus thermoruber</name>
    <dbReference type="NCBI Taxonomy" id="33942"/>
    <lineage>
        <taxon>Bacteria</taxon>
        <taxon>Bacillati</taxon>
        <taxon>Bacillota</taxon>
        <taxon>Bacilli</taxon>
        <taxon>Bacillales</taxon>
        <taxon>Paenibacillaceae</taxon>
        <taxon>Brevibacillus</taxon>
    </lineage>
</organism>
<sequence length="190" mass="21474">MHFELLSRFKNVTMFPGFLIPKQGSEAEMTNIRKETLAYDSLVLAGIGPKAELVLEQFLHGQEQKNPLIFRCEEVHIWDPYGSLTRSIISALIQYPTIHEIWILGKTGDREPAFSIMSKNLDKQTASTISYLISHLSGLSTDCWFNVTSDESRNAWKTAHLLQNHPLLPRPITVKVALLDKQGNLAVQES</sequence>